<dbReference type="EMBL" id="BMPI01000059">
    <property type="protein sequence ID" value="GGM69261.1"/>
    <property type="molecule type" value="Genomic_DNA"/>
</dbReference>
<reference evidence="2" key="2">
    <citation type="submission" date="2020-09" db="EMBL/GenBank/DDBJ databases">
        <authorList>
            <person name="Sun Q."/>
            <person name="Ohkuma M."/>
        </authorList>
    </citation>
    <scope>NUCLEOTIDE SEQUENCE</scope>
    <source>
        <strain evidence="2">JCM 19831</strain>
    </source>
</reference>
<evidence type="ECO:0008006" key="4">
    <source>
        <dbReference type="Google" id="ProtNLM"/>
    </source>
</evidence>
<organism evidence="2 3">
    <name type="scientific">Dactylosporangium sucinum</name>
    <dbReference type="NCBI Taxonomy" id="1424081"/>
    <lineage>
        <taxon>Bacteria</taxon>
        <taxon>Bacillati</taxon>
        <taxon>Actinomycetota</taxon>
        <taxon>Actinomycetes</taxon>
        <taxon>Micromonosporales</taxon>
        <taxon>Micromonosporaceae</taxon>
        <taxon>Dactylosporangium</taxon>
    </lineage>
</organism>
<evidence type="ECO:0000313" key="3">
    <source>
        <dbReference type="Proteomes" id="UP000642070"/>
    </source>
</evidence>
<feature type="signal peptide" evidence="1">
    <location>
        <begin position="1"/>
        <end position="27"/>
    </location>
</feature>
<accession>A0A917UCJ9</accession>
<proteinExistence type="predicted"/>
<reference evidence="2" key="1">
    <citation type="journal article" date="2014" name="Int. J. Syst. Evol. Microbiol.">
        <title>Complete genome sequence of Corynebacterium casei LMG S-19264T (=DSM 44701T), isolated from a smear-ripened cheese.</title>
        <authorList>
            <consortium name="US DOE Joint Genome Institute (JGI-PGF)"/>
            <person name="Walter F."/>
            <person name="Albersmeier A."/>
            <person name="Kalinowski J."/>
            <person name="Ruckert C."/>
        </authorList>
    </citation>
    <scope>NUCLEOTIDE SEQUENCE</scope>
    <source>
        <strain evidence="2">JCM 19831</strain>
    </source>
</reference>
<evidence type="ECO:0000313" key="2">
    <source>
        <dbReference type="EMBL" id="GGM69261.1"/>
    </source>
</evidence>
<name>A0A917UCJ9_9ACTN</name>
<evidence type="ECO:0000256" key="1">
    <source>
        <dbReference type="SAM" id="SignalP"/>
    </source>
</evidence>
<dbReference type="Proteomes" id="UP000642070">
    <property type="component" value="Unassembled WGS sequence"/>
</dbReference>
<gene>
    <name evidence="2" type="ORF">GCM10007977_083710</name>
</gene>
<dbReference type="AlphaFoldDB" id="A0A917UCJ9"/>
<protein>
    <recommendedName>
        <fullName evidence="4">Secreted protein</fullName>
    </recommendedName>
</protein>
<comment type="caution">
    <text evidence="2">The sequence shown here is derived from an EMBL/GenBank/DDBJ whole genome shotgun (WGS) entry which is preliminary data.</text>
</comment>
<keyword evidence="3" id="KW-1185">Reference proteome</keyword>
<keyword evidence="1" id="KW-0732">Signal</keyword>
<sequence>MRARRILAAVGVGSALAVGLMATPAQAAPTGCWTEKTTPSFGRGACNNLSGGGMWRLGIRCTDGDWKWSAWKRVTTPTSLRCDAGTIIGNPWIDTA</sequence>
<feature type="chain" id="PRO_5037410490" description="Secreted protein" evidence="1">
    <location>
        <begin position="28"/>
        <end position="96"/>
    </location>
</feature>